<dbReference type="AlphaFoldDB" id="A0ABD0KD24"/>
<proteinExistence type="predicted"/>
<evidence type="ECO:0000313" key="1">
    <source>
        <dbReference type="EMBL" id="KAK7485074.1"/>
    </source>
</evidence>
<accession>A0ABD0KD24</accession>
<dbReference type="Proteomes" id="UP001519460">
    <property type="component" value="Unassembled WGS sequence"/>
</dbReference>
<sequence>MVYASRFIDHHITIRHFHRQTQACTARTELKGSAKSPDLFWFTALYVIRPTPPDDIVRQNTRKTSKRPLTAFHRGKKKLGDRRMPFTVLLKAV</sequence>
<protein>
    <submittedName>
        <fullName evidence="1">Uncharacterized protein</fullName>
    </submittedName>
</protein>
<reference evidence="1 2" key="1">
    <citation type="journal article" date="2023" name="Sci. Data">
        <title>Genome assembly of the Korean intertidal mud-creeper Batillaria attramentaria.</title>
        <authorList>
            <person name="Patra A.K."/>
            <person name="Ho P.T."/>
            <person name="Jun S."/>
            <person name="Lee S.J."/>
            <person name="Kim Y."/>
            <person name="Won Y.J."/>
        </authorList>
    </citation>
    <scope>NUCLEOTIDE SEQUENCE [LARGE SCALE GENOMIC DNA]</scope>
    <source>
        <strain evidence="1">Wonlab-2016</strain>
    </source>
</reference>
<name>A0ABD0KD24_9CAEN</name>
<dbReference type="EMBL" id="JACVVK020000200">
    <property type="protein sequence ID" value="KAK7485074.1"/>
    <property type="molecule type" value="Genomic_DNA"/>
</dbReference>
<gene>
    <name evidence="1" type="ORF">BaRGS_00023713</name>
</gene>
<comment type="caution">
    <text evidence="1">The sequence shown here is derived from an EMBL/GenBank/DDBJ whole genome shotgun (WGS) entry which is preliminary data.</text>
</comment>
<organism evidence="1 2">
    <name type="scientific">Batillaria attramentaria</name>
    <dbReference type="NCBI Taxonomy" id="370345"/>
    <lineage>
        <taxon>Eukaryota</taxon>
        <taxon>Metazoa</taxon>
        <taxon>Spiralia</taxon>
        <taxon>Lophotrochozoa</taxon>
        <taxon>Mollusca</taxon>
        <taxon>Gastropoda</taxon>
        <taxon>Caenogastropoda</taxon>
        <taxon>Sorbeoconcha</taxon>
        <taxon>Cerithioidea</taxon>
        <taxon>Batillariidae</taxon>
        <taxon>Batillaria</taxon>
    </lineage>
</organism>
<keyword evidence="2" id="KW-1185">Reference proteome</keyword>
<evidence type="ECO:0000313" key="2">
    <source>
        <dbReference type="Proteomes" id="UP001519460"/>
    </source>
</evidence>